<evidence type="ECO:0000256" key="3">
    <source>
        <dbReference type="ARBA" id="ARBA00022723"/>
    </source>
</evidence>
<evidence type="ECO:0000313" key="10">
    <source>
        <dbReference type="EMBL" id="GGK31778.1"/>
    </source>
</evidence>
<reference evidence="10 11" key="1">
    <citation type="journal article" date="2014" name="Int. J. Syst. Evol. Microbiol.">
        <title>Complete genome sequence of Corynebacterium casei LMG S-19264T (=DSM 44701T), isolated from a smear-ripened cheese.</title>
        <authorList>
            <consortium name="US DOE Joint Genome Institute (JGI-PGF)"/>
            <person name="Walter F."/>
            <person name="Albersmeier A."/>
            <person name="Kalinowski J."/>
            <person name="Ruckert C."/>
        </authorList>
    </citation>
    <scope>NUCLEOTIDE SEQUENCE [LARGE SCALE GENOMIC DNA]</scope>
    <source>
        <strain evidence="10 11">CGMCC 1.9161</strain>
    </source>
</reference>
<dbReference type="EMBL" id="BMMF01000005">
    <property type="protein sequence ID" value="GGK31778.1"/>
    <property type="molecule type" value="Genomic_DNA"/>
</dbReference>
<feature type="compositionally biased region" description="Low complexity" evidence="7">
    <location>
        <begin position="57"/>
        <end position="69"/>
    </location>
</feature>
<sequence length="717" mass="75737">MNARTLDPGAGVHATGGPHGGTADAVRDRAAGSSGRARPDAPVATHERRDGDRPRASSRSASRLAAPLGGEPPLDPAGDDAPIARRAVSWRWLAGGVLTGATGALLIGAAIVVAVEGSTALVAPAERMAEPAPARTSRAAGGAAAKEDRLLRTALTVTATSTFEAPMAHRVGEREMIRVQSFTRLATGLASTTGVHATDIPRFDPMRYLADSGEDAAEPVTVPVELAPEEADVTVLRRGLADVTLDPVSPALSDADATAQVAEERRIALAAGQRRALPLPAQAMLGRTVSRPAALSGLSAYAAVDETAPFDSIEVRVIPENVSTLPKSDPREEDDDVEDIVLALGREESLPQLLAAQGIAAEDIAGAVSALGGAEAVGALPAGQPLRALVREGMRPGDPRRLLRVVLYGENGVEAIAAVTDAHAFVAVPVRAEPQEEEDVRVAAADEGQGGARLYESLFETGLKHGLSRDTVEELVQVFAYDVDFQRRVQPGDAIDVFFTQPEADTAPEILSAALTIGGETTRVFRFHDPESGAIEYFDPEGRSLKMFLMRKPIAEGRLTSGFGMRRHPVLRYARQHTGVDWANRVGTPIFAAGAGTVTVAGWEGGYGRRVEIQHANGYVTTYSHMSRIGDGISPGTRVTQGQVIGYLGNSGLSTGPHLHYEVMVNGRFVDPLKIRVPRSRELDGRALADFTRQREQIESLLQRAGGPVRFAQTTGG</sequence>
<comment type="cofactor">
    <cofactor evidence="1">
        <name>Zn(2+)</name>
        <dbReference type="ChEBI" id="CHEBI:29105"/>
    </cofactor>
</comment>
<keyword evidence="3" id="KW-0479">Metal-binding</keyword>
<feature type="compositionally biased region" description="Basic and acidic residues" evidence="7">
    <location>
        <begin position="45"/>
        <end position="55"/>
    </location>
</feature>
<keyword evidence="8" id="KW-0812">Transmembrane</keyword>
<dbReference type="InterPro" id="IPR016047">
    <property type="entry name" value="M23ase_b-sheet_dom"/>
</dbReference>
<organism evidence="10 11">
    <name type="scientific">Salinarimonas ramus</name>
    <dbReference type="NCBI Taxonomy" id="690164"/>
    <lineage>
        <taxon>Bacteria</taxon>
        <taxon>Pseudomonadati</taxon>
        <taxon>Pseudomonadota</taxon>
        <taxon>Alphaproteobacteria</taxon>
        <taxon>Hyphomicrobiales</taxon>
        <taxon>Salinarimonadaceae</taxon>
        <taxon>Salinarimonas</taxon>
    </lineage>
</organism>
<dbReference type="InterPro" id="IPR050570">
    <property type="entry name" value="Cell_wall_metabolism_enzyme"/>
</dbReference>
<evidence type="ECO:0000256" key="1">
    <source>
        <dbReference type="ARBA" id="ARBA00001947"/>
    </source>
</evidence>
<dbReference type="Gene3D" id="3.10.450.350">
    <property type="match status" value="1"/>
</dbReference>
<feature type="domain" description="M23ase beta-sheet core" evidence="9">
    <location>
        <begin position="576"/>
        <end position="672"/>
    </location>
</feature>
<keyword evidence="4" id="KW-0378">Hydrolase</keyword>
<keyword evidence="8" id="KW-1133">Transmembrane helix</keyword>
<dbReference type="PANTHER" id="PTHR21666:SF288">
    <property type="entry name" value="CELL DIVISION PROTEIN YTFB"/>
    <property type="match status" value="1"/>
</dbReference>
<dbReference type="Gene3D" id="2.70.70.10">
    <property type="entry name" value="Glucose Permease (Domain IIA)"/>
    <property type="match status" value="1"/>
</dbReference>
<dbReference type="SUPFAM" id="SSF51261">
    <property type="entry name" value="Duplicated hybrid motif"/>
    <property type="match status" value="1"/>
</dbReference>
<dbReference type="AlphaFoldDB" id="A0A917Q6S4"/>
<dbReference type="PANTHER" id="PTHR21666">
    <property type="entry name" value="PEPTIDASE-RELATED"/>
    <property type="match status" value="1"/>
</dbReference>
<name>A0A917Q6S4_9HYPH</name>
<dbReference type="RefSeq" id="WP_188911899.1">
    <property type="nucleotide sequence ID" value="NZ_BMMF01000005.1"/>
</dbReference>
<evidence type="ECO:0000313" key="11">
    <source>
        <dbReference type="Proteomes" id="UP000600449"/>
    </source>
</evidence>
<dbReference type="CDD" id="cd12797">
    <property type="entry name" value="M23_peptidase"/>
    <property type="match status" value="1"/>
</dbReference>
<evidence type="ECO:0000256" key="4">
    <source>
        <dbReference type="ARBA" id="ARBA00022801"/>
    </source>
</evidence>
<dbReference type="Proteomes" id="UP000600449">
    <property type="component" value="Unassembled WGS sequence"/>
</dbReference>
<evidence type="ECO:0000256" key="8">
    <source>
        <dbReference type="SAM" id="Phobius"/>
    </source>
</evidence>
<feature type="region of interest" description="Disordered" evidence="7">
    <location>
        <begin position="1"/>
        <end position="80"/>
    </location>
</feature>
<gene>
    <name evidence="10" type="ORF">GCM10011322_17940</name>
</gene>
<dbReference type="GO" id="GO:0006508">
    <property type="term" value="P:proteolysis"/>
    <property type="evidence" value="ECO:0007669"/>
    <property type="project" value="UniProtKB-KW"/>
</dbReference>
<evidence type="ECO:0000256" key="5">
    <source>
        <dbReference type="ARBA" id="ARBA00022833"/>
    </source>
</evidence>
<dbReference type="Pfam" id="PF01551">
    <property type="entry name" value="Peptidase_M23"/>
    <property type="match status" value="1"/>
</dbReference>
<feature type="transmembrane region" description="Helical" evidence="8">
    <location>
        <begin position="92"/>
        <end position="115"/>
    </location>
</feature>
<evidence type="ECO:0000259" key="9">
    <source>
        <dbReference type="Pfam" id="PF01551"/>
    </source>
</evidence>
<accession>A0A917Q6S4</accession>
<evidence type="ECO:0000256" key="2">
    <source>
        <dbReference type="ARBA" id="ARBA00022670"/>
    </source>
</evidence>
<comment type="caution">
    <text evidence="10">The sequence shown here is derived from an EMBL/GenBank/DDBJ whole genome shotgun (WGS) entry which is preliminary data.</text>
</comment>
<dbReference type="GO" id="GO:0046872">
    <property type="term" value="F:metal ion binding"/>
    <property type="evidence" value="ECO:0007669"/>
    <property type="project" value="UniProtKB-KW"/>
</dbReference>
<proteinExistence type="predicted"/>
<keyword evidence="11" id="KW-1185">Reference proteome</keyword>
<evidence type="ECO:0000256" key="7">
    <source>
        <dbReference type="SAM" id="MobiDB-lite"/>
    </source>
</evidence>
<keyword evidence="5" id="KW-0862">Zinc</keyword>
<dbReference type="GO" id="GO:0004222">
    <property type="term" value="F:metalloendopeptidase activity"/>
    <property type="evidence" value="ECO:0007669"/>
    <property type="project" value="TreeGrafter"/>
</dbReference>
<dbReference type="InterPro" id="IPR011055">
    <property type="entry name" value="Dup_hybrid_motif"/>
</dbReference>
<keyword evidence="6" id="KW-0482">Metalloprotease</keyword>
<keyword evidence="2" id="KW-0645">Protease</keyword>
<keyword evidence="8" id="KW-0472">Membrane</keyword>
<evidence type="ECO:0000256" key="6">
    <source>
        <dbReference type="ARBA" id="ARBA00023049"/>
    </source>
</evidence>
<protein>
    <submittedName>
        <fullName evidence="10">Membrane protein</fullName>
    </submittedName>
</protein>